<dbReference type="InterPro" id="IPR037121">
    <property type="entry name" value="Ribosomal_bL25_C"/>
</dbReference>
<dbReference type="AlphaFoldDB" id="A0A0K8J4X3"/>
<dbReference type="CDD" id="cd00495">
    <property type="entry name" value="Ribosomal_L25_TL5_CTC"/>
    <property type="match status" value="1"/>
</dbReference>
<dbReference type="Gene3D" id="2.170.120.20">
    <property type="entry name" value="Ribosomal protein L25, beta domain"/>
    <property type="match status" value="1"/>
</dbReference>
<feature type="region of interest" description="Disordered" evidence="6">
    <location>
        <begin position="186"/>
        <end position="205"/>
    </location>
</feature>
<keyword evidence="3 5" id="KW-0689">Ribosomal protein</keyword>
<dbReference type="InterPro" id="IPR001021">
    <property type="entry name" value="Ribosomal_bL25_long"/>
</dbReference>
<feature type="domain" description="Large ribosomal subunit protein bL25 L25" evidence="7">
    <location>
        <begin position="7"/>
        <end position="94"/>
    </location>
</feature>
<dbReference type="InterPro" id="IPR029751">
    <property type="entry name" value="Ribosomal_L25_dom"/>
</dbReference>
<dbReference type="Pfam" id="PF01386">
    <property type="entry name" value="Ribosomal_L25p"/>
    <property type="match status" value="1"/>
</dbReference>
<gene>
    <name evidence="5" type="primary">rplY</name>
    <name evidence="5" type="synonym">ctc</name>
    <name evidence="9" type="ORF">SD1D_0975</name>
</gene>
<feature type="domain" description="Large ribosomal subunit protein bL25 beta" evidence="8">
    <location>
        <begin position="102"/>
        <end position="184"/>
    </location>
</feature>
<comment type="subunit">
    <text evidence="5">Part of the 50S ribosomal subunit; part of the 5S rRNA/L5/L18/L25 subcomplex. Contacts the 5S rRNA. Binds to the 5S rRNA independently of L5 and L18.</text>
</comment>
<dbReference type="InterPro" id="IPR011035">
    <property type="entry name" value="Ribosomal_bL25/Gln-tRNA_synth"/>
</dbReference>
<dbReference type="GO" id="GO:0006412">
    <property type="term" value="P:translation"/>
    <property type="evidence" value="ECO:0007669"/>
    <property type="project" value="UniProtKB-UniRule"/>
</dbReference>
<protein>
    <recommendedName>
        <fullName evidence="5">Large ribosomal subunit protein bL25</fullName>
    </recommendedName>
    <alternativeName>
        <fullName evidence="5">General stress protein CTC</fullName>
    </alternativeName>
</protein>
<dbReference type="KEGG" id="hsd:SD1D_0975"/>
<evidence type="ECO:0000256" key="1">
    <source>
        <dbReference type="ARBA" id="ARBA00022730"/>
    </source>
</evidence>
<dbReference type="NCBIfam" id="TIGR00731">
    <property type="entry name" value="bL25_bact_ctc"/>
    <property type="match status" value="1"/>
</dbReference>
<sequence length="205" mass="23033">MSEYATLEVEVRKNITKAENKKYLNNGYIIGVINQKGLDSIPIAVKRDAFRKVLKDYGRNAIVKLKDSDKNNYDVMVKSIELSPLKYEYYHVDFQKISLDEEIKVDVALKFLGGDLLESKRLILNRQMDTILVSGLPQNIPEAIEVDVSNKESGDNIFVSDLELGKGITAEVDSTLLVASITESKVEVEEEETEDQNEVAATTED</sequence>
<reference evidence="10" key="1">
    <citation type="submission" date="2015-09" db="EMBL/GenBank/DDBJ databases">
        <authorList>
            <person name="Wibberg D."/>
        </authorList>
    </citation>
    <scope>NUCLEOTIDE SEQUENCE [LARGE SCALE GENOMIC DNA]</scope>
    <source>
        <strain evidence="10">SD1D</strain>
    </source>
</reference>
<evidence type="ECO:0000256" key="2">
    <source>
        <dbReference type="ARBA" id="ARBA00022884"/>
    </source>
</evidence>
<comment type="function">
    <text evidence="5">This is one of the proteins that binds to the 5S RNA in the ribosome where it forms part of the central protuberance.</text>
</comment>
<dbReference type="GO" id="GO:0008097">
    <property type="term" value="F:5S rRNA binding"/>
    <property type="evidence" value="ECO:0007669"/>
    <property type="project" value="InterPro"/>
</dbReference>
<dbReference type="GO" id="GO:0022625">
    <property type="term" value="C:cytosolic large ribosomal subunit"/>
    <property type="evidence" value="ECO:0007669"/>
    <property type="project" value="TreeGrafter"/>
</dbReference>
<evidence type="ECO:0000256" key="3">
    <source>
        <dbReference type="ARBA" id="ARBA00022980"/>
    </source>
</evidence>
<dbReference type="OrthoDB" id="9790002at2"/>
<dbReference type="Proteomes" id="UP000196053">
    <property type="component" value="Chromosome I"/>
</dbReference>
<keyword evidence="1 5" id="KW-0699">rRNA-binding</keyword>
<name>A0A0K8J4X3_9FIRM</name>
<proteinExistence type="inferred from homology"/>
<dbReference type="PANTHER" id="PTHR33284:SF1">
    <property type="entry name" value="RIBOSOMAL PROTEIN L25_GLN-TRNA SYNTHETASE, ANTI-CODON-BINDING DOMAIN-CONTAINING PROTEIN"/>
    <property type="match status" value="1"/>
</dbReference>
<keyword evidence="10" id="KW-1185">Reference proteome</keyword>
<dbReference type="PANTHER" id="PTHR33284">
    <property type="entry name" value="RIBOSOMAL PROTEIN L25/GLN-TRNA SYNTHETASE, ANTI-CODON-BINDING DOMAIN-CONTAINING PROTEIN"/>
    <property type="match status" value="1"/>
</dbReference>
<dbReference type="EMBL" id="LN879430">
    <property type="protein sequence ID" value="CUH92522.1"/>
    <property type="molecule type" value="Genomic_DNA"/>
</dbReference>
<dbReference type="Pfam" id="PF14693">
    <property type="entry name" value="Ribosomal_TL5_C"/>
    <property type="match status" value="1"/>
</dbReference>
<evidence type="ECO:0000313" key="10">
    <source>
        <dbReference type="Proteomes" id="UP000196053"/>
    </source>
</evidence>
<accession>A0A0K8J4X3</accession>
<keyword evidence="2 5" id="KW-0694">RNA-binding</keyword>
<evidence type="ECO:0000256" key="6">
    <source>
        <dbReference type="SAM" id="MobiDB-lite"/>
    </source>
</evidence>
<dbReference type="GO" id="GO:0003735">
    <property type="term" value="F:structural constituent of ribosome"/>
    <property type="evidence" value="ECO:0007669"/>
    <property type="project" value="InterPro"/>
</dbReference>
<dbReference type="RefSeq" id="WP_058257884.1">
    <property type="nucleotide sequence ID" value="NZ_DUPS01000068.1"/>
</dbReference>
<evidence type="ECO:0000259" key="8">
    <source>
        <dbReference type="Pfam" id="PF14693"/>
    </source>
</evidence>
<dbReference type="SUPFAM" id="SSF50715">
    <property type="entry name" value="Ribosomal protein L25-like"/>
    <property type="match status" value="1"/>
</dbReference>
<feature type="compositionally biased region" description="Acidic residues" evidence="6">
    <location>
        <begin position="188"/>
        <end position="205"/>
    </location>
</feature>
<evidence type="ECO:0000259" key="7">
    <source>
        <dbReference type="Pfam" id="PF01386"/>
    </source>
</evidence>
<dbReference type="InterPro" id="IPR020057">
    <property type="entry name" value="Ribosomal_bL25_b-dom"/>
</dbReference>
<evidence type="ECO:0000313" key="9">
    <source>
        <dbReference type="EMBL" id="CUH92522.1"/>
    </source>
</evidence>
<dbReference type="InterPro" id="IPR020930">
    <property type="entry name" value="Ribosomal_uL5_bac-type"/>
</dbReference>
<evidence type="ECO:0000256" key="4">
    <source>
        <dbReference type="ARBA" id="ARBA00023274"/>
    </source>
</evidence>
<dbReference type="Gene3D" id="2.40.240.10">
    <property type="entry name" value="Ribosomal Protein L25, Chain P"/>
    <property type="match status" value="1"/>
</dbReference>
<dbReference type="HAMAP" id="MF_01334">
    <property type="entry name" value="Ribosomal_bL25_CTC"/>
    <property type="match status" value="1"/>
</dbReference>
<evidence type="ECO:0000256" key="5">
    <source>
        <dbReference type="HAMAP-Rule" id="MF_01334"/>
    </source>
</evidence>
<organism evidence="9 10">
    <name type="scientific">Herbinix luporum</name>
    <dbReference type="NCBI Taxonomy" id="1679721"/>
    <lineage>
        <taxon>Bacteria</taxon>
        <taxon>Bacillati</taxon>
        <taxon>Bacillota</taxon>
        <taxon>Clostridia</taxon>
        <taxon>Lachnospirales</taxon>
        <taxon>Lachnospiraceae</taxon>
        <taxon>Herbinix</taxon>
    </lineage>
</organism>
<comment type="similarity">
    <text evidence="5">Belongs to the bacterial ribosomal protein bL25 family. CTC subfamily.</text>
</comment>
<dbReference type="InterPro" id="IPR020056">
    <property type="entry name" value="Rbsml_bL25/Gln-tRNA_synth_N"/>
</dbReference>
<keyword evidence="4 5" id="KW-0687">Ribonucleoprotein</keyword>